<dbReference type="Proteomes" id="UP000809789">
    <property type="component" value="Unassembled WGS sequence"/>
</dbReference>
<comment type="caution">
    <text evidence="1">The sequence shown here is derived from an EMBL/GenBank/DDBJ whole genome shotgun (WGS) entry which is preliminary data.</text>
</comment>
<sequence length="576" mass="64338">MNWLRRYASDYHTWRKAEVHGHTVHYRPLGVVETGFDADGLYNEGRADITMAATFETQSKLSKDQLRRRILLAWTHLRLSHTLLSASAHFQLEYMVAPTAIIPSRFCFIQTPKDPKETIDGSNDQLIHMDDHFANIEIEELYHHSQNSSRIVDPAVSLSKLFVLPLIKTGSDTWLLRFMFIMGHQISDGLTNNTWIQHFMHLLNKPLESLESDIPNLLSSFHTRLPLPQEDLYPPIPGSRARQRWYWAITLVLRHVHKPNPPTFTNPLCYPSPVSAALPSQPVFSPLLPYTRPPTLNAGNVTARLPTPSTQRLHHLCRQTSCSLGAGSFVLVAVVMMELYEARYPSIPAAHRLPFGGSFPINPRPFFNHTSEPDSMMLAFSEGVVLPFLPSSLDLDGRIRLLVRSAQRQLSRYQKRPRKISQDEDERAVGVRHWGPTGAGRVIANNYIDAVDRQRTKLPVELQKGAAPGGALGKTQAPRATCGVSSVGRGNPGLAPGQCDLAREVGEGEDAFVADIRAVKMGVRPRDGEFLVGIGGDEKAIGSTASFDACAIDPEWAERWRVRMETILEPGEKAKL</sequence>
<dbReference type="PANTHER" id="PTHR28037:SF1">
    <property type="entry name" value="ALCOHOL O-ACETYLTRANSFERASE 1-RELATED"/>
    <property type="match status" value="1"/>
</dbReference>
<protein>
    <submittedName>
        <fullName evidence="1">Uncharacterized protein</fullName>
    </submittedName>
</protein>
<name>A0A8K0PIC9_9PEZI</name>
<dbReference type="Gene3D" id="3.30.559.10">
    <property type="entry name" value="Chloramphenicol acetyltransferase-like domain"/>
    <property type="match status" value="1"/>
</dbReference>
<keyword evidence="2" id="KW-1185">Reference proteome</keyword>
<dbReference type="AlphaFoldDB" id="A0A8K0PIC9"/>
<evidence type="ECO:0000313" key="2">
    <source>
        <dbReference type="Proteomes" id="UP000809789"/>
    </source>
</evidence>
<dbReference type="PANTHER" id="PTHR28037">
    <property type="entry name" value="ALCOHOL O-ACETYLTRANSFERASE 1-RELATED"/>
    <property type="match status" value="1"/>
</dbReference>
<dbReference type="InterPro" id="IPR023213">
    <property type="entry name" value="CAT-like_dom_sf"/>
</dbReference>
<dbReference type="EMBL" id="JAESVG020000006">
    <property type="protein sequence ID" value="KAG8626504.1"/>
    <property type="molecule type" value="Genomic_DNA"/>
</dbReference>
<reference evidence="1" key="1">
    <citation type="submission" date="2021-07" db="EMBL/GenBank/DDBJ databases">
        <title>Elsinoe batatas strain:CRI-CJ2 Genome sequencing and assembly.</title>
        <authorList>
            <person name="Huang L."/>
        </authorList>
    </citation>
    <scope>NUCLEOTIDE SEQUENCE</scope>
    <source>
        <strain evidence="1">CRI-CJ2</strain>
    </source>
</reference>
<evidence type="ECO:0000313" key="1">
    <source>
        <dbReference type="EMBL" id="KAG8626504.1"/>
    </source>
</evidence>
<dbReference type="InterPro" id="IPR052058">
    <property type="entry name" value="Alcohol_O-acetyltransferase"/>
</dbReference>
<organism evidence="1 2">
    <name type="scientific">Elsinoe batatas</name>
    <dbReference type="NCBI Taxonomy" id="2601811"/>
    <lineage>
        <taxon>Eukaryota</taxon>
        <taxon>Fungi</taxon>
        <taxon>Dikarya</taxon>
        <taxon>Ascomycota</taxon>
        <taxon>Pezizomycotina</taxon>
        <taxon>Dothideomycetes</taxon>
        <taxon>Dothideomycetidae</taxon>
        <taxon>Myriangiales</taxon>
        <taxon>Elsinoaceae</taxon>
        <taxon>Elsinoe</taxon>
    </lineage>
</organism>
<accession>A0A8K0PIC9</accession>
<proteinExistence type="predicted"/>
<gene>
    <name evidence="1" type="ORF">KVT40_005449</name>
</gene>
<dbReference type="OrthoDB" id="3355480at2759"/>